<organism evidence="2 3">
    <name type="scientific">Lasiodiplodia hormozganensis</name>
    <dbReference type="NCBI Taxonomy" id="869390"/>
    <lineage>
        <taxon>Eukaryota</taxon>
        <taxon>Fungi</taxon>
        <taxon>Dikarya</taxon>
        <taxon>Ascomycota</taxon>
        <taxon>Pezizomycotina</taxon>
        <taxon>Dothideomycetes</taxon>
        <taxon>Dothideomycetes incertae sedis</taxon>
        <taxon>Botryosphaeriales</taxon>
        <taxon>Botryosphaeriaceae</taxon>
        <taxon>Lasiodiplodia</taxon>
    </lineage>
</organism>
<dbReference type="EMBL" id="JAUJDW010000103">
    <property type="protein sequence ID" value="KAK0638067.1"/>
    <property type="molecule type" value="Genomic_DNA"/>
</dbReference>
<reference evidence="2" key="1">
    <citation type="submission" date="2023-06" db="EMBL/GenBank/DDBJ databases">
        <title>Multi-omics analyses reveal the molecular pathogenesis toolkit of Lasiodiplodia hormozganensis, a cross-kingdom pathogen.</title>
        <authorList>
            <person name="Felix C."/>
            <person name="Meneses R."/>
            <person name="Goncalves M.F.M."/>
            <person name="Tilleman L."/>
            <person name="Duarte A.S."/>
            <person name="Jorrin-Novo J.V."/>
            <person name="Van De Peer Y."/>
            <person name="Deforce D."/>
            <person name="Van Nieuwerburgh F."/>
            <person name="Esteves A.C."/>
            <person name="Alves A."/>
        </authorList>
    </citation>
    <scope>NUCLEOTIDE SEQUENCE</scope>
    <source>
        <strain evidence="2">CBS 339.90</strain>
    </source>
</reference>
<proteinExistence type="predicted"/>
<feature type="transmembrane region" description="Helical" evidence="1">
    <location>
        <begin position="207"/>
        <end position="224"/>
    </location>
</feature>
<evidence type="ECO:0000313" key="2">
    <source>
        <dbReference type="EMBL" id="KAK0638067.1"/>
    </source>
</evidence>
<feature type="transmembrane region" description="Helical" evidence="1">
    <location>
        <begin position="103"/>
        <end position="124"/>
    </location>
</feature>
<gene>
    <name evidence="2" type="ORF">DIS24_g10183</name>
</gene>
<feature type="transmembrane region" description="Helical" evidence="1">
    <location>
        <begin position="236"/>
        <end position="256"/>
    </location>
</feature>
<evidence type="ECO:0000256" key="1">
    <source>
        <dbReference type="SAM" id="Phobius"/>
    </source>
</evidence>
<feature type="transmembrane region" description="Helical" evidence="1">
    <location>
        <begin position="145"/>
        <end position="163"/>
    </location>
</feature>
<feature type="transmembrane region" description="Helical" evidence="1">
    <location>
        <begin position="28"/>
        <end position="49"/>
    </location>
</feature>
<dbReference type="AlphaFoldDB" id="A0AA39XRG3"/>
<name>A0AA39XRG3_9PEZI</name>
<protein>
    <submittedName>
        <fullName evidence="2">Uncharacterized protein</fullName>
    </submittedName>
</protein>
<evidence type="ECO:0000313" key="3">
    <source>
        <dbReference type="Proteomes" id="UP001175001"/>
    </source>
</evidence>
<comment type="caution">
    <text evidence="2">The sequence shown here is derived from an EMBL/GenBank/DDBJ whole genome shotgun (WGS) entry which is preliminary data.</text>
</comment>
<keyword evidence="1" id="KW-0812">Transmembrane</keyword>
<dbReference type="Proteomes" id="UP001175001">
    <property type="component" value="Unassembled WGS sequence"/>
</dbReference>
<sequence length="331" mass="37820">MDFAVQDGVFYESNWKCFAMLSSPLAQAMISLDCIEAVGFFIIAIWWLVSQRKIERKFRVVRWHNFGLTISFWLFYATFRFVIFLVLWCPFIDTAADDFKLAIAQAVFHWISVSLLLSTVLRPICQGLDRLRNSPSQIWNRATKLFMTLFTIFVIIYMAMMIADAKNILTQRTIVPDDDAISRFYYVKLLKDLLRPKYIVVSKGMETTWLILALGGITKMLFTVSRCSQASPSLKAWTFALAFSLFGYGVIRTFLAFWDGSEIIFLFYSHAYLAKYAPILVLPVFFSLLALLSVLQVATRLGMLLAADASLYEAEPKPEKTAESKTDGSTF</sequence>
<feature type="transmembrane region" description="Helical" evidence="1">
    <location>
        <begin position="276"/>
        <end position="295"/>
    </location>
</feature>
<feature type="transmembrane region" description="Helical" evidence="1">
    <location>
        <begin position="70"/>
        <end position="91"/>
    </location>
</feature>
<keyword evidence="1" id="KW-0472">Membrane</keyword>
<keyword evidence="1" id="KW-1133">Transmembrane helix</keyword>
<keyword evidence="3" id="KW-1185">Reference proteome</keyword>
<accession>A0AA39XRG3</accession>